<protein>
    <submittedName>
        <fullName evidence="2">Uncharacterized protein</fullName>
    </submittedName>
</protein>
<sequence length="334" mass="38521">MVAKVSAEPDLPPLSFVAWLCPLVDAVVNAQFGPYDRHPSLKQSSLASSAPLIVRRRLENAVADRFLLAIPYAEDYIYCHFSFCYQTASQFPRVMVLTRKPEERDDLEELEDIDFDPFRSRKLASNVPGSFIPAFHYDDPDALLSLLRCLTCEFGQYQRRKLLQSGHLLFTDFLSELQRPQLQKIDKNTELRVYEIQDGNEGNRSAIVSRLTVISKEKTSMINMTFTLTIVMHKWSASDRHSNISVSLNSELENLLVAYEPPKMGDLSLIRYLRLVQEDIGQMLYMLSLNESNDEESKEMAEEEMKATVESPYEDCYLPDDPRLHMRWSDFRAK</sequence>
<proteinExistence type="predicted"/>
<name>A0A914X3A3_9BILA</name>
<reference evidence="2" key="1">
    <citation type="submission" date="2022-11" db="UniProtKB">
        <authorList>
            <consortium name="WormBaseParasite"/>
        </authorList>
    </citation>
    <scope>IDENTIFICATION</scope>
</reference>
<keyword evidence="1" id="KW-1185">Reference proteome</keyword>
<dbReference type="WBParaSite" id="PSAMB.scaffold625size45319.g7581.t1">
    <property type="protein sequence ID" value="PSAMB.scaffold625size45319.g7581.t1"/>
    <property type="gene ID" value="PSAMB.scaffold625size45319.g7581"/>
</dbReference>
<evidence type="ECO:0000313" key="2">
    <source>
        <dbReference type="WBParaSite" id="PSAMB.scaffold625size45319.g7581.t1"/>
    </source>
</evidence>
<dbReference type="Proteomes" id="UP000887566">
    <property type="component" value="Unplaced"/>
</dbReference>
<dbReference type="AlphaFoldDB" id="A0A914X3A3"/>
<organism evidence="1 2">
    <name type="scientific">Plectus sambesii</name>
    <dbReference type="NCBI Taxonomy" id="2011161"/>
    <lineage>
        <taxon>Eukaryota</taxon>
        <taxon>Metazoa</taxon>
        <taxon>Ecdysozoa</taxon>
        <taxon>Nematoda</taxon>
        <taxon>Chromadorea</taxon>
        <taxon>Plectida</taxon>
        <taxon>Plectina</taxon>
        <taxon>Plectoidea</taxon>
        <taxon>Plectidae</taxon>
        <taxon>Plectus</taxon>
    </lineage>
</organism>
<evidence type="ECO:0000313" key="1">
    <source>
        <dbReference type="Proteomes" id="UP000887566"/>
    </source>
</evidence>
<accession>A0A914X3A3</accession>